<dbReference type="InterPro" id="IPR029063">
    <property type="entry name" value="SAM-dependent_MTases_sf"/>
</dbReference>
<dbReference type="SUPFAM" id="SSF53335">
    <property type="entry name" value="S-adenosyl-L-methionine-dependent methyltransferases"/>
    <property type="match status" value="1"/>
</dbReference>
<protein>
    <submittedName>
        <fullName evidence="2">Methyltransferase domain-containing protein</fullName>
    </submittedName>
</protein>
<name>A0A6I3SHH9_HELMO</name>
<dbReference type="PANTHER" id="PTHR43591">
    <property type="entry name" value="METHYLTRANSFERASE"/>
    <property type="match status" value="1"/>
</dbReference>
<sequence length="205" mass="23175">MMSKEYFDRVADKWDDMRQEFFSDKIREKAYCIADLVKGKLAADIGAGTGYVTDGLTEKGVKVIAVDQSEEMLRQLKSRFGEKVDCRVGDASALPIENNAVDYVFANMFLHHVDSPSETITEMVRILKPGGKLIITDLDEHNFEFLRTEQFDRWLGFRREDIKLWLSHAGLHNVSVDCIGDNCCSMSESGTSQAKISIFIAYGDK</sequence>
<comment type="caution">
    <text evidence="2">The sequence shown here is derived from an EMBL/GenBank/DDBJ whole genome shotgun (WGS) entry which is preliminary data.</text>
</comment>
<accession>A0A6I3SHH9</accession>
<keyword evidence="2" id="KW-0489">Methyltransferase</keyword>
<dbReference type="EMBL" id="WNKU01000003">
    <property type="protein sequence ID" value="MTV48301.1"/>
    <property type="molecule type" value="Genomic_DNA"/>
</dbReference>
<reference evidence="2 3" key="1">
    <citation type="submission" date="2019-11" db="EMBL/GenBank/DDBJ databases">
        <title>Whole-genome sequence of a the green, strictly anaerobic photosynthetic bacterium Heliobacillus mobilis DSM 6151.</title>
        <authorList>
            <person name="Kyndt J.A."/>
            <person name="Meyer T.E."/>
        </authorList>
    </citation>
    <scope>NUCLEOTIDE SEQUENCE [LARGE SCALE GENOMIC DNA]</scope>
    <source>
        <strain evidence="2 3">DSM 6151</strain>
    </source>
</reference>
<dbReference type="Gene3D" id="3.40.50.150">
    <property type="entry name" value="Vaccinia Virus protein VP39"/>
    <property type="match status" value="1"/>
</dbReference>
<dbReference type="GO" id="GO:0032259">
    <property type="term" value="P:methylation"/>
    <property type="evidence" value="ECO:0007669"/>
    <property type="project" value="UniProtKB-KW"/>
</dbReference>
<dbReference type="PANTHER" id="PTHR43591:SF110">
    <property type="entry name" value="RHODANESE DOMAIN-CONTAINING PROTEIN"/>
    <property type="match status" value="1"/>
</dbReference>
<organism evidence="2 3">
    <name type="scientific">Heliobacterium mobile</name>
    <name type="common">Heliobacillus mobilis</name>
    <dbReference type="NCBI Taxonomy" id="28064"/>
    <lineage>
        <taxon>Bacteria</taxon>
        <taxon>Bacillati</taxon>
        <taxon>Bacillota</taxon>
        <taxon>Clostridia</taxon>
        <taxon>Eubacteriales</taxon>
        <taxon>Heliobacteriaceae</taxon>
        <taxon>Heliobacterium</taxon>
    </lineage>
</organism>
<dbReference type="InterPro" id="IPR013216">
    <property type="entry name" value="Methyltransf_11"/>
</dbReference>
<dbReference type="CDD" id="cd02440">
    <property type="entry name" value="AdoMet_MTases"/>
    <property type="match status" value="1"/>
</dbReference>
<keyword evidence="3" id="KW-1185">Reference proteome</keyword>
<keyword evidence="2" id="KW-0808">Transferase</keyword>
<dbReference type="Proteomes" id="UP000430670">
    <property type="component" value="Unassembled WGS sequence"/>
</dbReference>
<feature type="domain" description="Methyltransferase type 11" evidence="1">
    <location>
        <begin position="44"/>
        <end position="135"/>
    </location>
</feature>
<dbReference type="GO" id="GO:0008757">
    <property type="term" value="F:S-adenosylmethionine-dependent methyltransferase activity"/>
    <property type="evidence" value="ECO:0007669"/>
    <property type="project" value="InterPro"/>
</dbReference>
<proteinExistence type="predicted"/>
<dbReference type="AlphaFoldDB" id="A0A6I3SHH9"/>
<gene>
    <name evidence="2" type="ORF">GJ688_04795</name>
</gene>
<evidence type="ECO:0000313" key="3">
    <source>
        <dbReference type="Proteomes" id="UP000430670"/>
    </source>
</evidence>
<evidence type="ECO:0000313" key="2">
    <source>
        <dbReference type="EMBL" id="MTV48301.1"/>
    </source>
</evidence>
<evidence type="ECO:0000259" key="1">
    <source>
        <dbReference type="Pfam" id="PF08241"/>
    </source>
</evidence>
<dbReference type="Pfam" id="PF08241">
    <property type="entry name" value="Methyltransf_11"/>
    <property type="match status" value="1"/>
</dbReference>